<dbReference type="OrthoDB" id="1107255at2759"/>
<dbReference type="GO" id="GO:0005685">
    <property type="term" value="C:U1 snRNP"/>
    <property type="evidence" value="ECO:0007669"/>
    <property type="project" value="TreeGrafter"/>
</dbReference>
<dbReference type="eggNOG" id="KOG0123">
    <property type="taxonomic scope" value="Eukaryota"/>
</dbReference>
<reference evidence="7" key="1">
    <citation type="journal article" date="2013" name="Nat. Genet.">
        <title>The Capsella rubella genome and the genomic consequences of rapid mating system evolution.</title>
        <authorList>
            <person name="Slotte T."/>
            <person name="Hazzouri K.M."/>
            <person name="Agren J.A."/>
            <person name="Koenig D."/>
            <person name="Maumus F."/>
            <person name="Guo Y.L."/>
            <person name="Steige K."/>
            <person name="Platts A.E."/>
            <person name="Escobar J.S."/>
            <person name="Newman L.K."/>
            <person name="Wang W."/>
            <person name="Mandakova T."/>
            <person name="Vello E."/>
            <person name="Smith L.M."/>
            <person name="Henz S.R."/>
            <person name="Steffen J."/>
            <person name="Takuno S."/>
            <person name="Brandvain Y."/>
            <person name="Coop G."/>
            <person name="Andolfatto P."/>
            <person name="Hu T.T."/>
            <person name="Blanchette M."/>
            <person name="Clark R.M."/>
            <person name="Quesneville H."/>
            <person name="Nordborg M."/>
            <person name="Gaut B.S."/>
            <person name="Lysak M.A."/>
            <person name="Jenkins J."/>
            <person name="Grimwood J."/>
            <person name="Chapman J."/>
            <person name="Prochnik S."/>
            <person name="Shu S."/>
            <person name="Rokhsar D."/>
            <person name="Schmutz J."/>
            <person name="Weigel D."/>
            <person name="Wright S.I."/>
        </authorList>
    </citation>
    <scope>NUCLEOTIDE SEQUENCE [LARGE SCALE GENOMIC DNA]</scope>
    <source>
        <strain evidence="7">cv. Monte Gargano</strain>
    </source>
</reference>
<comment type="subcellular location">
    <subcellularLocation>
        <location evidence="1">Nucleus</location>
    </subcellularLocation>
</comment>
<dbReference type="GO" id="GO:0030619">
    <property type="term" value="F:U1 snRNA binding"/>
    <property type="evidence" value="ECO:0007669"/>
    <property type="project" value="TreeGrafter"/>
</dbReference>
<dbReference type="EMBL" id="KB870811">
    <property type="protein sequence ID" value="EOA16322.1"/>
    <property type="molecule type" value="Genomic_DNA"/>
</dbReference>
<dbReference type="PANTHER" id="PTHR13952">
    <property type="entry name" value="U1 SMALL NUCLEAR RIBONUCLEOPROTEIN 70 KD"/>
    <property type="match status" value="1"/>
</dbReference>
<dbReference type="GO" id="GO:0000398">
    <property type="term" value="P:mRNA splicing, via spliceosome"/>
    <property type="evidence" value="ECO:0007669"/>
    <property type="project" value="TreeGrafter"/>
</dbReference>
<dbReference type="SUPFAM" id="SSF54928">
    <property type="entry name" value="RNA-binding domain, RBD"/>
    <property type="match status" value="4"/>
</dbReference>
<dbReference type="InterPro" id="IPR051183">
    <property type="entry name" value="U1_U11-U12_snRNP_70-35kDa"/>
</dbReference>
<feature type="domain" description="RRM" evidence="5">
    <location>
        <begin position="68"/>
        <end position="145"/>
    </location>
</feature>
<keyword evidence="7" id="KW-1185">Reference proteome</keyword>
<protein>
    <recommendedName>
        <fullName evidence="5">RRM domain-containing protein</fullName>
    </recommendedName>
</protein>
<keyword evidence="3" id="KW-0694">RNA-binding</keyword>
<dbReference type="KEGG" id="crb:17880825"/>
<dbReference type="FunFam" id="3.30.70.330:FF:001204">
    <property type="match status" value="2"/>
</dbReference>
<evidence type="ECO:0000256" key="2">
    <source>
        <dbReference type="ARBA" id="ARBA00023242"/>
    </source>
</evidence>
<evidence type="ECO:0000259" key="5">
    <source>
        <dbReference type="PROSITE" id="PS50102"/>
    </source>
</evidence>
<feature type="domain" description="RRM" evidence="5">
    <location>
        <begin position="313"/>
        <end position="390"/>
    </location>
</feature>
<dbReference type="CDD" id="cd00590">
    <property type="entry name" value="RRM_SF"/>
    <property type="match status" value="4"/>
</dbReference>
<accession>R0F3P5</accession>
<feature type="domain" description="RRM" evidence="5">
    <location>
        <begin position="440"/>
        <end position="517"/>
    </location>
</feature>
<evidence type="ECO:0000256" key="1">
    <source>
        <dbReference type="ARBA" id="ARBA00004123"/>
    </source>
</evidence>
<dbReference type="InterPro" id="IPR000504">
    <property type="entry name" value="RRM_dom"/>
</dbReference>
<dbReference type="Proteomes" id="UP000029121">
    <property type="component" value="Unassembled WGS sequence"/>
</dbReference>
<dbReference type="InterPro" id="IPR012677">
    <property type="entry name" value="Nucleotide-bd_a/b_plait_sf"/>
</dbReference>
<name>R0F3P5_9BRAS</name>
<dbReference type="PANTHER" id="PTHR13952:SF21">
    <property type="entry name" value="POLYNUCLEOTIDE ADENYLYLTRANSFERASE DOMAIN_RNA RECOGNITION MOTIF PROTEIN-RELATED"/>
    <property type="match status" value="1"/>
</dbReference>
<evidence type="ECO:0000313" key="6">
    <source>
        <dbReference type="EMBL" id="EOA16322.1"/>
    </source>
</evidence>
<keyword evidence="2" id="KW-0539">Nucleus</keyword>
<organism evidence="6 7">
    <name type="scientific">Capsella rubella</name>
    <dbReference type="NCBI Taxonomy" id="81985"/>
    <lineage>
        <taxon>Eukaryota</taxon>
        <taxon>Viridiplantae</taxon>
        <taxon>Streptophyta</taxon>
        <taxon>Embryophyta</taxon>
        <taxon>Tracheophyta</taxon>
        <taxon>Spermatophyta</taxon>
        <taxon>Magnoliopsida</taxon>
        <taxon>eudicotyledons</taxon>
        <taxon>Gunneridae</taxon>
        <taxon>Pentapetalae</taxon>
        <taxon>rosids</taxon>
        <taxon>malvids</taxon>
        <taxon>Brassicales</taxon>
        <taxon>Brassicaceae</taxon>
        <taxon>Camelineae</taxon>
        <taxon>Capsella</taxon>
    </lineage>
</organism>
<dbReference type="AlphaFoldDB" id="R0F3P5"/>
<feature type="compositionally biased region" description="Basic residues" evidence="4">
    <location>
        <begin position="21"/>
        <end position="30"/>
    </location>
</feature>
<dbReference type="STRING" id="81985.R0F3P5"/>
<dbReference type="SMART" id="SM00360">
    <property type="entry name" value="RRM"/>
    <property type="match status" value="4"/>
</dbReference>
<dbReference type="GO" id="GO:0071004">
    <property type="term" value="C:U2-type prespliceosome"/>
    <property type="evidence" value="ECO:0007669"/>
    <property type="project" value="TreeGrafter"/>
</dbReference>
<dbReference type="Gene3D" id="3.30.70.330">
    <property type="match status" value="4"/>
</dbReference>
<evidence type="ECO:0000256" key="4">
    <source>
        <dbReference type="SAM" id="MobiDB-lite"/>
    </source>
</evidence>
<evidence type="ECO:0000256" key="3">
    <source>
        <dbReference type="PROSITE-ProRule" id="PRU00176"/>
    </source>
</evidence>
<gene>
    <name evidence="6" type="ORF">CARUB_v10004472mg</name>
</gene>
<feature type="domain" description="RRM" evidence="5">
    <location>
        <begin position="184"/>
        <end position="261"/>
    </location>
</feature>
<dbReference type="Pfam" id="PF00076">
    <property type="entry name" value="RRM_1"/>
    <property type="match status" value="4"/>
</dbReference>
<feature type="region of interest" description="Disordered" evidence="4">
    <location>
        <begin position="1"/>
        <end position="55"/>
    </location>
</feature>
<dbReference type="GO" id="GO:0003729">
    <property type="term" value="F:mRNA binding"/>
    <property type="evidence" value="ECO:0007669"/>
    <property type="project" value="TreeGrafter"/>
</dbReference>
<proteinExistence type="predicted"/>
<sequence length="570" mass="65269">MAKANLLGKRKPKDDLETKPVLKKHKKNSKHKETTNGSADSLQKVELSEPKSDQPNVISAKEAAVRKRTLFVDNLPNETNISNIIDFFKAVGKVVRVRLIVDLKCKLVGCGFVEFSSANEAKKVLQRKNGAYLQDYKIVLNMADKGATHLPPKYCIDHKVWNKDYLQRESLSIKEDETPIFVEEVLFVANLSPQTNISDIFTFFNNVEEVVSVRLIVNHEGKHVGYGFVEFASAQQAKKVLKRKNGKYLHDHKIFLNVAKTAPYPPRPKYILAEKLCYEDYLRRRSLLKKEDGTVERLDETPDFTEAVAVRKNTLFVAHLSRKTDISDIINLFKDVGEVVHVRLILNHIGKHVGCAFVEFASANEAKKALEKKNGESLHKCKIFLEVAKIAPYPPPKYCIDHKVWYEDYLQRESLLIENETVEGLDETPNLVEEVDVRKKTLFVANLSRKTNISHIIKFFKDVGEVSRVRLIVNHKGAHVGCGFVEFASADEAKKALQTKIGETLRHRNIFLDVAEMAPYPLRPKYNLAERLWSERESLLRKEKAKEEEKEKVPETKRFWGTKITFAYDD</sequence>
<dbReference type="GO" id="GO:0071011">
    <property type="term" value="C:precatalytic spliceosome"/>
    <property type="evidence" value="ECO:0007669"/>
    <property type="project" value="TreeGrafter"/>
</dbReference>
<dbReference type="PROSITE" id="PS50102">
    <property type="entry name" value="RRM"/>
    <property type="match status" value="4"/>
</dbReference>
<dbReference type="InterPro" id="IPR035979">
    <property type="entry name" value="RBD_domain_sf"/>
</dbReference>
<evidence type="ECO:0000313" key="7">
    <source>
        <dbReference type="Proteomes" id="UP000029121"/>
    </source>
</evidence>